<comment type="caution">
    <text evidence="1">The sequence shown here is derived from an EMBL/GenBank/DDBJ whole genome shotgun (WGS) entry which is preliminary data.</text>
</comment>
<dbReference type="EMBL" id="MDGM01000007">
    <property type="protein sequence ID" value="PIB25884.1"/>
    <property type="molecule type" value="Genomic_DNA"/>
</dbReference>
<keyword evidence="2" id="KW-1185">Reference proteome</keyword>
<sequence length="307" mass="34910">MGNVVQLNIYLGAFRTGGQHLFAMARANEAMLNDQGIFLVQKNIFNTAFSEATKSAEQGHDRAEIQDKLFAALAQGQDAKTLLYFDPLLSGNITRPIGAGLIFPRIKNFSRLLANVMDHDKIRLAMSVREPSAFLTSCYGQALINAHVVPFEEYVNDVKFDAIRWSNCIDRLTAPFFDDSTQTYGVKPIIWRIEDYPYIWRQALGAITGVENPQDLVGSSAPNNAGLSLYGSHLMYKYLQKHAPKARGDFKKVREAFLEKYPNDASKPDDPFWNADQIKEMQYAYDDDWYFIERMENVQALRRQIVS</sequence>
<evidence type="ECO:0000313" key="1">
    <source>
        <dbReference type="EMBL" id="PIB25884.1"/>
    </source>
</evidence>
<proteinExistence type="predicted"/>
<protein>
    <recommendedName>
        <fullName evidence="3">Sulfotransferase domain-containing protein</fullName>
    </recommendedName>
</protein>
<organism evidence="1 2">
    <name type="scientific">Paramylibacter kogurei</name>
    <dbReference type="NCBI Taxonomy" id="1889778"/>
    <lineage>
        <taxon>Bacteria</taxon>
        <taxon>Pseudomonadati</taxon>
        <taxon>Pseudomonadota</taxon>
        <taxon>Alphaproteobacteria</taxon>
        <taxon>Rhodobacterales</taxon>
        <taxon>Paracoccaceae</taxon>
        <taxon>Paramylibacter</taxon>
    </lineage>
</organism>
<reference evidence="1 2" key="1">
    <citation type="submission" date="2016-08" db="EMBL/GenBank/DDBJ databases">
        <title>Draft genome of Amylibacter sp. strain 4G11.</title>
        <authorList>
            <person name="Wong S.-K."/>
            <person name="Hamasaki K."/>
            <person name="Yoshizawa S."/>
        </authorList>
    </citation>
    <scope>NUCLEOTIDE SEQUENCE [LARGE SCALE GENOMIC DNA]</scope>
    <source>
        <strain evidence="1 2">4G11</strain>
    </source>
</reference>
<gene>
    <name evidence="1" type="ORF">BFP76_12860</name>
</gene>
<name>A0A2G5KB80_9RHOB</name>
<accession>A0A2G5KB80</accession>
<dbReference type="AlphaFoldDB" id="A0A2G5KB80"/>
<dbReference type="Proteomes" id="UP000231516">
    <property type="component" value="Unassembled WGS sequence"/>
</dbReference>
<evidence type="ECO:0008006" key="3">
    <source>
        <dbReference type="Google" id="ProtNLM"/>
    </source>
</evidence>
<evidence type="ECO:0000313" key="2">
    <source>
        <dbReference type="Proteomes" id="UP000231516"/>
    </source>
</evidence>